<keyword evidence="1" id="KW-0472">Membrane</keyword>
<reference evidence="2 3" key="1">
    <citation type="submission" date="2009-04" db="EMBL/GenBank/DDBJ databases">
        <authorList>
            <person name="Sebastian Y."/>
            <person name="Madupu R."/>
            <person name="Durkin A.S."/>
            <person name="Torralba M."/>
            <person name="Methe B."/>
            <person name="Sutton G.G."/>
            <person name="Strausberg R.L."/>
            <person name="Nelson K.E."/>
        </authorList>
    </citation>
    <scope>NUCLEOTIDE SEQUENCE [LARGE SCALE GENOMIC DNA]</scope>
    <source>
        <strain evidence="3">ATCC 35406 / BCRC 14492 / JCM 8526 / NCTC 13058 / HG 370</strain>
    </source>
</reference>
<feature type="transmembrane region" description="Helical" evidence="1">
    <location>
        <begin position="103"/>
        <end position="122"/>
    </location>
</feature>
<comment type="caution">
    <text evidence="2">The sequence shown here is derived from an EMBL/GenBank/DDBJ whole genome shotgun (WGS) entry which is preliminary data.</text>
</comment>
<accession>C3J9Q4</accession>
<feature type="transmembrane region" description="Helical" evidence="1">
    <location>
        <begin position="80"/>
        <end position="97"/>
    </location>
</feature>
<evidence type="ECO:0000256" key="1">
    <source>
        <dbReference type="SAM" id="Phobius"/>
    </source>
</evidence>
<keyword evidence="3" id="KW-1185">Reference proteome</keyword>
<feature type="transmembrane region" description="Helical" evidence="1">
    <location>
        <begin position="12"/>
        <end position="29"/>
    </location>
</feature>
<organism evidence="2 3">
    <name type="scientific">Porphyromonas endodontalis (strain ATCC 35406 / DSM 24491 / JCM 8526 / CCUG 16442 / BCRC 14492 / NCTC 13058 / HG 370)</name>
    <name type="common">Bacteroides endodontalis</name>
    <dbReference type="NCBI Taxonomy" id="553175"/>
    <lineage>
        <taxon>Bacteria</taxon>
        <taxon>Pseudomonadati</taxon>
        <taxon>Bacteroidota</taxon>
        <taxon>Bacteroidia</taxon>
        <taxon>Bacteroidales</taxon>
        <taxon>Porphyromonadaceae</taxon>
        <taxon>Porphyromonas</taxon>
    </lineage>
</organism>
<dbReference type="AlphaFoldDB" id="C3J9Q4"/>
<feature type="transmembrane region" description="Helical" evidence="1">
    <location>
        <begin position="41"/>
        <end position="60"/>
    </location>
</feature>
<gene>
    <name evidence="2" type="ORF">POREN0001_0805</name>
</gene>
<dbReference type="RefSeq" id="WP_004333088.1">
    <property type="nucleotide sequence ID" value="NZ_ACNN01000014.1"/>
</dbReference>
<dbReference type="EMBL" id="ACNN01000014">
    <property type="protein sequence ID" value="EEN83100.1"/>
    <property type="molecule type" value="Genomic_DNA"/>
</dbReference>
<dbReference type="Proteomes" id="UP000004295">
    <property type="component" value="Unassembled WGS sequence"/>
</dbReference>
<name>C3J9Q4_POREA</name>
<evidence type="ECO:0000313" key="2">
    <source>
        <dbReference type="EMBL" id="EEN83100.1"/>
    </source>
</evidence>
<sequence length="130" mass="15176">MAQKKINYELHTWTFLPYFLIILFIGLWYKDSAEGEPNLMAIVVGLSTIPIFMFLVVRLFALIDKKRKKEVILPRWRDLFFVYVLAFAGAFVCLSYSTRAFWIAVPVLMVFASIFMLIKAFIATRPEPKE</sequence>
<dbReference type="STRING" id="553175.POREN0001_0805"/>
<keyword evidence="1" id="KW-1133">Transmembrane helix</keyword>
<protein>
    <submittedName>
        <fullName evidence="2">Uncharacterized protein</fullName>
    </submittedName>
</protein>
<evidence type="ECO:0000313" key="3">
    <source>
        <dbReference type="Proteomes" id="UP000004295"/>
    </source>
</evidence>
<proteinExistence type="predicted"/>
<dbReference type="GeneID" id="93365116"/>
<keyword evidence="1" id="KW-0812">Transmembrane</keyword>